<sequence length="187" mass="20310">MSESDSSAVPSTTGRPAPDPPRATPPAGGSPGAIVRWTVDMINARDAAAMRQVWADGIRVRFPPRTVRGVDELEAWWIEVFAAVPDLTLTIQGLAEHGDEVFMRWQLTGHHSGGEWEGIAATGSHVDLDGMDHFTFDDGLIASNFVVFDQMQFARQIGLLPADGSRLDAAAKRGFNLMARRRGSKRG</sequence>
<proteinExistence type="predicted"/>
<protein>
    <submittedName>
        <fullName evidence="2">Ester cyclase</fullName>
    </submittedName>
</protein>
<evidence type="ECO:0000256" key="1">
    <source>
        <dbReference type="SAM" id="MobiDB-lite"/>
    </source>
</evidence>
<feature type="region of interest" description="Disordered" evidence="1">
    <location>
        <begin position="1"/>
        <end position="32"/>
    </location>
</feature>
<keyword evidence="3" id="KW-1185">Reference proteome</keyword>
<evidence type="ECO:0000313" key="3">
    <source>
        <dbReference type="Proteomes" id="UP001595909"/>
    </source>
</evidence>
<reference evidence="3" key="1">
    <citation type="journal article" date="2019" name="Int. J. Syst. Evol. Microbiol.">
        <title>The Global Catalogue of Microorganisms (GCM) 10K type strain sequencing project: providing services to taxonomists for standard genome sequencing and annotation.</title>
        <authorList>
            <consortium name="The Broad Institute Genomics Platform"/>
            <consortium name="The Broad Institute Genome Sequencing Center for Infectious Disease"/>
            <person name="Wu L."/>
            <person name="Ma J."/>
        </authorList>
    </citation>
    <scope>NUCLEOTIDE SEQUENCE [LARGE SCALE GENOMIC DNA]</scope>
    <source>
        <strain evidence="3">CCUG 50347</strain>
    </source>
</reference>
<name>A0ABV9RMQ7_9PSEU</name>
<accession>A0ABV9RMQ7</accession>
<dbReference type="Proteomes" id="UP001595909">
    <property type="component" value="Unassembled WGS sequence"/>
</dbReference>
<dbReference type="RefSeq" id="WP_274187390.1">
    <property type="nucleotide sequence ID" value="NZ_BAABHN010000045.1"/>
</dbReference>
<dbReference type="Pfam" id="PF07366">
    <property type="entry name" value="SnoaL"/>
    <property type="match status" value="1"/>
</dbReference>
<evidence type="ECO:0000313" key="2">
    <source>
        <dbReference type="EMBL" id="MFC4835090.1"/>
    </source>
</evidence>
<dbReference type="EMBL" id="JBHSIM010000045">
    <property type="protein sequence ID" value="MFC4835090.1"/>
    <property type="molecule type" value="Genomic_DNA"/>
</dbReference>
<gene>
    <name evidence="2" type="ORF">ACFPEL_21960</name>
</gene>
<dbReference type="PANTHER" id="PTHR38436">
    <property type="entry name" value="POLYKETIDE CYCLASE SNOAL-LIKE DOMAIN"/>
    <property type="match status" value="1"/>
</dbReference>
<dbReference type="PANTHER" id="PTHR38436:SF1">
    <property type="entry name" value="ESTER CYCLASE"/>
    <property type="match status" value="1"/>
</dbReference>
<dbReference type="InterPro" id="IPR032710">
    <property type="entry name" value="NTF2-like_dom_sf"/>
</dbReference>
<comment type="caution">
    <text evidence="2">The sequence shown here is derived from an EMBL/GenBank/DDBJ whole genome shotgun (WGS) entry which is preliminary data.</text>
</comment>
<organism evidence="2 3">
    <name type="scientific">Actinomycetospora chibensis</name>
    <dbReference type="NCBI Taxonomy" id="663606"/>
    <lineage>
        <taxon>Bacteria</taxon>
        <taxon>Bacillati</taxon>
        <taxon>Actinomycetota</taxon>
        <taxon>Actinomycetes</taxon>
        <taxon>Pseudonocardiales</taxon>
        <taxon>Pseudonocardiaceae</taxon>
        <taxon>Actinomycetospora</taxon>
    </lineage>
</organism>
<dbReference type="SUPFAM" id="SSF54427">
    <property type="entry name" value="NTF2-like"/>
    <property type="match status" value="1"/>
</dbReference>
<dbReference type="InterPro" id="IPR009959">
    <property type="entry name" value="Cyclase_SnoaL-like"/>
</dbReference>
<feature type="compositionally biased region" description="Polar residues" evidence="1">
    <location>
        <begin position="1"/>
        <end position="11"/>
    </location>
</feature>
<dbReference type="Gene3D" id="3.10.450.50">
    <property type="match status" value="1"/>
</dbReference>